<evidence type="ECO:0000313" key="1">
    <source>
        <dbReference type="EMBL" id="OII78316.1"/>
    </source>
</evidence>
<reference evidence="1 2" key="1">
    <citation type="submission" date="2016-10" db="EMBL/GenBank/DDBJ databases">
        <title>Reductive evolution of mitochondrial metabolism and differential evolution of invasion-related proteins in Cryptosporidium.</title>
        <authorList>
            <person name="Liu S."/>
            <person name="Roellig D.M."/>
            <person name="Guo Y."/>
            <person name="Li N."/>
            <person name="Frace M.A."/>
            <person name="Tang K."/>
            <person name="Zhang L."/>
            <person name="Feng Y."/>
            <person name="Xiao L."/>
        </authorList>
    </citation>
    <scope>NUCLEOTIDE SEQUENCE [LARGE SCALE GENOMIC DNA]</scope>
    <source>
        <strain evidence="1">30847</strain>
    </source>
</reference>
<dbReference type="OrthoDB" id="337751at2759"/>
<dbReference type="RefSeq" id="XP_067070162.1">
    <property type="nucleotide sequence ID" value="XM_067213600.1"/>
</dbReference>
<gene>
    <name evidence="1" type="ORF">cand_033740</name>
</gene>
<keyword evidence="2" id="KW-1185">Reference proteome</keyword>
<sequence>METLVDEYWININIGKSLICIINDWLNAEELSVNESLSILQNFNTACSEILIKYTGSGRKLYCFGKLYNYNCIDGFWNITGSGVRFSGKSIGQLNSRYVKLIGLEDQKITNHQKLVNLEN</sequence>
<accession>A0A1J4MYZ3</accession>
<comment type="caution">
    <text evidence="1">The sequence shown here is derived from an EMBL/GenBank/DDBJ whole genome shotgun (WGS) entry which is preliminary data.</text>
</comment>
<dbReference type="AlphaFoldDB" id="A0A1J4MYZ3"/>
<organism evidence="1 2">
    <name type="scientific">Cryptosporidium andersoni</name>
    <dbReference type="NCBI Taxonomy" id="117008"/>
    <lineage>
        <taxon>Eukaryota</taxon>
        <taxon>Sar</taxon>
        <taxon>Alveolata</taxon>
        <taxon>Apicomplexa</taxon>
        <taxon>Conoidasida</taxon>
        <taxon>Coccidia</taxon>
        <taxon>Eucoccidiorida</taxon>
        <taxon>Eimeriorina</taxon>
        <taxon>Cryptosporidiidae</taxon>
        <taxon>Cryptosporidium</taxon>
    </lineage>
</organism>
<evidence type="ECO:0000313" key="2">
    <source>
        <dbReference type="Proteomes" id="UP000186804"/>
    </source>
</evidence>
<dbReference type="GeneID" id="92367558"/>
<protein>
    <submittedName>
        <fullName evidence="1">Uncharacterized protein</fullName>
    </submittedName>
</protein>
<dbReference type="EMBL" id="LRBS01000002">
    <property type="protein sequence ID" value="OII78316.1"/>
    <property type="molecule type" value="Genomic_DNA"/>
</dbReference>
<name>A0A1J4MYZ3_9CRYT</name>
<dbReference type="VEuPathDB" id="CryptoDB:cand_033740"/>
<dbReference type="Proteomes" id="UP000186804">
    <property type="component" value="Unassembled WGS sequence"/>
</dbReference>
<proteinExistence type="predicted"/>